<reference evidence="1" key="1">
    <citation type="journal article" date="2019" name="bioRxiv">
        <title>The Genome of the Zebra Mussel, Dreissena polymorpha: A Resource for Invasive Species Research.</title>
        <authorList>
            <person name="McCartney M.A."/>
            <person name="Auch B."/>
            <person name="Kono T."/>
            <person name="Mallez S."/>
            <person name="Zhang Y."/>
            <person name="Obille A."/>
            <person name="Becker A."/>
            <person name="Abrahante J.E."/>
            <person name="Garbe J."/>
            <person name="Badalamenti J.P."/>
            <person name="Herman A."/>
            <person name="Mangelson H."/>
            <person name="Liachko I."/>
            <person name="Sullivan S."/>
            <person name="Sone E.D."/>
            <person name="Koren S."/>
            <person name="Silverstein K.A.T."/>
            <person name="Beckman K.B."/>
            <person name="Gohl D.M."/>
        </authorList>
    </citation>
    <scope>NUCLEOTIDE SEQUENCE</scope>
    <source>
        <strain evidence="1">Duluth1</strain>
        <tissue evidence="1">Whole animal</tissue>
    </source>
</reference>
<dbReference type="Proteomes" id="UP000828390">
    <property type="component" value="Unassembled WGS sequence"/>
</dbReference>
<protein>
    <submittedName>
        <fullName evidence="1">Uncharacterized protein</fullName>
    </submittedName>
</protein>
<organism evidence="1 2">
    <name type="scientific">Dreissena polymorpha</name>
    <name type="common">Zebra mussel</name>
    <name type="synonym">Mytilus polymorpha</name>
    <dbReference type="NCBI Taxonomy" id="45954"/>
    <lineage>
        <taxon>Eukaryota</taxon>
        <taxon>Metazoa</taxon>
        <taxon>Spiralia</taxon>
        <taxon>Lophotrochozoa</taxon>
        <taxon>Mollusca</taxon>
        <taxon>Bivalvia</taxon>
        <taxon>Autobranchia</taxon>
        <taxon>Heteroconchia</taxon>
        <taxon>Euheterodonta</taxon>
        <taxon>Imparidentia</taxon>
        <taxon>Neoheterodontei</taxon>
        <taxon>Myida</taxon>
        <taxon>Dreissenoidea</taxon>
        <taxon>Dreissenidae</taxon>
        <taxon>Dreissena</taxon>
    </lineage>
</organism>
<comment type="caution">
    <text evidence="1">The sequence shown here is derived from an EMBL/GenBank/DDBJ whole genome shotgun (WGS) entry which is preliminary data.</text>
</comment>
<dbReference type="AlphaFoldDB" id="A0A9D4S8F9"/>
<proteinExistence type="predicted"/>
<evidence type="ECO:0000313" key="1">
    <source>
        <dbReference type="EMBL" id="KAH3893567.1"/>
    </source>
</evidence>
<gene>
    <name evidence="1" type="ORF">DPMN_017715</name>
</gene>
<keyword evidence="2" id="KW-1185">Reference proteome</keyword>
<reference evidence="1" key="2">
    <citation type="submission" date="2020-11" db="EMBL/GenBank/DDBJ databases">
        <authorList>
            <person name="McCartney M.A."/>
            <person name="Auch B."/>
            <person name="Kono T."/>
            <person name="Mallez S."/>
            <person name="Becker A."/>
            <person name="Gohl D.M."/>
            <person name="Silverstein K.A.T."/>
            <person name="Koren S."/>
            <person name="Bechman K.B."/>
            <person name="Herman A."/>
            <person name="Abrahante J.E."/>
            <person name="Garbe J."/>
        </authorList>
    </citation>
    <scope>NUCLEOTIDE SEQUENCE</scope>
    <source>
        <strain evidence="1">Duluth1</strain>
        <tissue evidence="1">Whole animal</tissue>
    </source>
</reference>
<dbReference type="EMBL" id="JAIWYP010000001">
    <property type="protein sequence ID" value="KAH3893567.1"/>
    <property type="molecule type" value="Genomic_DNA"/>
</dbReference>
<name>A0A9D4S8F9_DREPO</name>
<accession>A0A9D4S8F9</accession>
<sequence length="142" mass="15768">MADGDFPVCACGPEPEAGVQIAPTVLEPSSWGFTCADLIEAQGHDLDLSFALQWLTKGVEPGDAELFSSGPEAKYYWLNKEQLVIIDAIIYQNNPVTGEKQLVMPNSMREEAIRCITTFRHRVTRVLKELRKKSNRSSPGMV</sequence>
<evidence type="ECO:0000313" key="2">
    <source>
        <dbReference type="Proteomes" id="UP000828390"/>
    </source>
</evidence>